<keyword evidence="3" id="KW-0408">Iron</keyword>
<dbReference type="GO" id="GO:0046872">
    <property type="term" value="F:metal ion binding"/>
    <property type="evidence" value="ECO:0007669"/>
    <property type="project" value="UniProtKB-KW"/>
</dbReference>
<reference evidence="6 7" key="1">
    <citation type="journal article" date="2014" name="PLoS Genet.">
        <title>Phylogenetically driven sequencing of extremely halophilic archaea reveals strategies for static and dynamic osmo-response.</title>
        <authorList>
            <person name="Becker E.A."/>
            <person name="Seitzer P.M."/>
            <person name="Tritt A."/>
            <person name="Larsen D."/>
            <person name="Krusor M."/>
            <person name="Yao A.I."/>
            <person name="Wu D."/>
            <person name="Madern D."/>
            <person name="Eisen J.A."/>
            <person name="Darling A.E."/>
            <person name="Facciotti M.T."/>
        </authorList>
    </citation>
    <scope>NUCLEOTIDE SEQUENCE [LARGE SCALE GENOMIC DNA]</scope>
    <source>
        <strain evidence="6 7">DSM 21995</strain>
    </source>
</reference>
<dbReference type="InterPro" id="IPR017941">
    <property type="entry name" value="Rieske_2Fe-2S"/>
</dbReference>
<dbReference type="InterPro" id="IPR036922">
    <property type="entry name" value="Rieske_2Fe-2S_sf"/>
</dbReference>
<evidence type="ECO:0000313" key="7">
    <source>
        <dbReference type="Proteomes" id="UP000011650"/>
    </source>
</evidence>
<dbReference type="Proteomes" id="UP000011650">
    <property type="component" value="Unassembled WGS sequence"/>
</dbReference>
<evidence type="ECO:0000256" key="2">
    <source>
        <dbReference type="ARBA" id="ARBA00022723"/>
    </source>
</evidence>
<evidence type="ECO:0000259" key="5">
    <source>
        <dbReference type="PROSITE" id="PS51296"/>
    </source>
</evidence>
<dbReference type="SUPFAM" id="SSF50022">
    <property type="entry name" value="ISP domain"/>
    <property type="match status" value="1"/>
</dbReference>
<protein>
    <submittedName>
        <fullName evidence="6">Rieske (2Fe-2S) domain-containing protein</fullName>
    </submittedName>
</protein>
<evidence type="ECO:0000256" key="3">
    <source>
        <dbReference type="ARBA" id="ARBA00023004"/>
    </source>
</evidence>
<dbReference type="PANTHER" id="PTHR40261">
    <property type="match status" value="1"/>
</dbReference>
<evidence type="ECO:0000256" key="4">
    <source>
        <dbReference type="ARBA" id="ARBA00023014"/>
    </source>
</evidence>
<sequence>MRHDRIKPIERGERTDFHACPIDRSAGFSTGRPYADSMSDATAIADRSEVPAGGSHRFTAEDAFGNETEVILVPCEEDPGVRAWVNNCTHEDQRFDTGRGAAIRDGEIICPRHGSMFDACSGECDNGEASGTALPGVEIAVEDDTVLLTDEHYDYLHDGGVNDGDDGPGSTSHVSF</sequence>
<dbReference type="CDD" id="cd03467">
    <property type="entry name" value="Rieske"/>
    <property type="match status" value="1"/>
</dbReference>
<dbReference type="STRING" id="1227482.C469_15063"/>
<keyword evidence="4" id="KW-0411">Iron-sulfur</keyword>
<dbReference type="PANTHER" id="PTHR40261:SF1">
    <property type="entry name" value="RIESKE DOMAIN-CONTAINING PROTEIN"/>
    <property type="match status" value="1"/>
</dbReference>
<dbReference type="EMBL" id="AOJG01000041">
    <property type="protein sequence ID" value="EMA57063.1"/>
    <property type="molecule type" value="Genomic_DNA"/>
</dbReference>
<dbReference type="AlphaFoldDB" id="M0NHM3"/>
<dbReference type="Gene3D" id="2.102.10.10">
    <property type="entry name" value="Rieske [2Fe-2S] iron-sulphur domain"/>
    <property type="match status" value="1"/>
</dbReference>
<gene>
    <name evidence="6" type="ORF">C469_15063</name>
</gene>
<keyword evidence="2" id="KW-0479">Metal-binding</keyword>
<evidence type="ECO:0000256" key="1">
    <source>
        <dbReference type="ARBA" id="ARBA00022714"/>
    </source>
</evidence>
<dbReference type="Pfam" id="PF00355">
    <property type="entry name" value="Rieske"/>
    <property type="match status" value="1"/>
</dbReference>
<dbReference type="PROSITE" id="PS51296">
    <property type="entry name" value="RIESKE"/>
    <property type="match status" value="1"/>
</dbReference>
<keyword evidence="7" id="KW-1185">Reference proteome</keyword>
<dbReference type="PATRIC" id="fig|1227482.3.peg.3041"/>
<dbReference type="GO" id="GO:0051537">
    <property type="term" value="F:2 iron, 2 sulfur cluster binding"/>
    <property type="evidence" value="ECO:0007669"/>
    <property type="project" value="UniProtKB-KW"/>
</dbReference>
<evidence type="ECO:0000313" key="6">
    <source>
        <dbReference type="EMBL" id="EMA57063.1"/>
    </source>
</evidence>
<name>M0NHM3_9EURY</name>
<comment type="caution">
    <text evidence="6">The sequence shown here is derived from an EMBL/GenBank/DDBJ whole genome shotgun (WGS) entry which is preliminary data.</text>
</comment>
<keyword evidence="1" id="KW-0001">2Fe-2S</keyword>
<feature type="domain" description="Rieske" evidence="5">
    <location>
        <begin position="77"/>
        <end position="148"/>
    </location>
</feature>
<proteinExistence type="predicted"/>
<organism evidence="6 7">
    <name type="scientific">Halorubrum lipolyticum DSM 21995</name>
    <dbReference type="NCBI Taxonomy" id="1227482"/>
    <lineage>
        <taxon>Archaea</taxon>
        <taxon>Methanobacteriati</taxon>
        <taxon>Methanobacteriota</taxon>
        <taxon>Stenosarchaea group</taxon>
        <taxon>Halobacteria</taxon>
        <taxon>Halobacteriales</taxon>
        <taxon>Haloferacaceae</taxon>
        <taxon>Halorubrum</taxon>
    </lineage>
</organism>
<accession>M0NHM3</accession>